<protein>
    <submittedName>
        <fullName evidence="2">Uncharacterized protein</fullName>
    </submittedName>
</protein>
<evidence type="ECO:0000256" key="1">
    <source>
        <dbReference type="SAM" id="MobiDB-lite"/>
    </source>
</evidence>
<sequence length="443" mass="50550">MEPASDDIRDDRIDDTTTAEAKEASSVPREGINDAIARMGESNESILTAILQELRNLREQQHYNNISRVHRETETAQQSQEADNAEQQSEEQRPEEHLPRDKEDAPEPIPEPSPSDEFWEPMEPLMGEDSFKEFRSWISYFDDEIKLLLKKRDGEDSTTTKQKWQTQVEHSWQNCVPASADAPDYEAKLSWFSSLEPNHQIRFQESRYFYPIAASGSLPGNLATVRPAQKPSREDVGPFLDACAQCYLEESAGEYLLERLMFATPWPATEPRFFYAHTFDLGYQDICLQLHMRSFTTYAGAMGDHVTDYGSGAGLVTSFGILCERDYGWWSFGKPFPLTERRRSIALRQANYSEAEESWQPFGAFAIILASNPGRDATLRGERNMMDIPVGYSSQVELCDLLTGISVFQHYLCVMIKQWVRDWEETLSSIDGCLSLAELKPKD</sequence>
<reference evidence="2" key="1">
    <citation type="journal article" date="2023" name="Mol. Phylogenet. Evol.">
        <title>Genome-scale phylogeny and comparative genomics of the fungal order Sordariales.</title>
        <authorList>
            <person name="Hensen N."/>
            <person name="Bonometti L."/>
            <person name="Westerberg I."/>
            <person name="Brannstrom I.O."/>
            <person name="Guillou S."/>
            <person name="Cros-Aarteil S."/>
            <person name="Calhoun S."/>
            <person name="Haridas S."/>
            <person name="Kuo A."/>
            <person name="Mondo S."/>
            <person name="Pangilinan J."/>
            <person name="Riley R."/>
            <person name="LaButti K."/>
            <person name="Andreopoulos B."/>
            <person name="Lipzen A."/>
            <person name="Chen C."/>
            <person name="Yan M."/>
            <person name="Daum C."/>
            <person name="Ng V."/>
            <person name="Clum A."/>
            <person name="Steindorff A."/>
            <person name="Ohm R.A."/>
            <person name="Martin F."/>
            <person name="Silar P."/>
            <person name="Natvig D.O."/>
            <person name="Lalanne C."/>
            <person name="Gautier V."/>
            <person name="Ament-Velasquez S.L."/>
            <person name="Kruys A."/>
            <person name="Hutchinson M.I."/>
            <person name="Powell A.J."/>
            <person name="Barry K."/>
            <person name="Miller A.N."/>
            <person name="Grigoriev I.V."/>
            <person name="Debuchy R."/>
            <person name="Gladieux P."/>
            <person name="Hiltunen Thoren M."/>
            <person name="Johannesson H."/>
        </authorList>
    </citation>
    <scope>NUCLEOTIDE SEQUENCE</scope>
    <source>
        <strain evidence="2">CBS 118394</strain>
    </source>
</reference>
<comment type="caution">
    <text evidence="2">The sequence shown here is derived from an EMBL/GenBank/DDBJ whole genome shotgun (WGS) entry which is preliminary data.</text>
</comment>
<evidence type="ECO:0000313" key="3">
    <source>
        <dbReference type="Proteomes" id="UP001283341"/>
    </source>
</evidence>
<proteinExistence type="predicted"/>
<dbReference type="AlphaFoldDB" id="A0AAE0M1D7"/>
<feature type="region of interest" description="Disordered" evidence="1">
    <location>
        <begin position="1"/>
        <end position="41"/>
    </location>
</feature>
<feature type="region of interest" description="Disordered" evidence="1">
    <location>
        <begin position="65"/>
        <end position="121"/>
    </location>
</feature>
<dbReference type="EMBL" id="JAUEDM010000006">
    <property type="protein sequence ID" value="KAK3315440.1"/>
    <property type="molecule type" value="Genomic_DNA"/>
</dbReference>
<reference evidence="2" key="2">
    <citation type="submission" date="2023-06" db="EMBL/GenBank/DDBJ databases">
        <authorList>
            <consortium name="Lawrence Berkeley National Laboratory"/>
            <person name="Haridas S."/>
            <person name="Hensen N."/>
            <person name="Bonometti L."/>
            <person name="Westerberg I."/>
            <person name="Brannstrom I.O."/>
            <person name="Guillou S."/>
            <person name="Cros-Aarteil S."/>
            <person name="Calhoun S."/>
            <person name="Kuo A."/>
            <person name="Mondo S."/>
            <person name="Pangilinan J."/>
            <person name="Riley R."/>
            <person name="Labutti K."/>
            <person name="Andreopoulos B."/>
            <person name="Lipzen A."/>
            <person name="Chen C."/>
            <person name="Yanf M."/>
            <person name="Daum C."/>
            <person name="Ng V."/>
            <person name="Clum A."/>
            <person name="Steindorff A."/>
            <person name="Ohm R."/>
            <person name="Martin F."/>
            <person name="Silar P."/>
            <person name="Natvig D."/>
            <person name="Lalanne C."/>
            <person name="Gautier V."/>
            <person name="Ament-Velasquez S.L."/>
            <person name="Kruys A."/>
            <person name="Hutchinson M.I."/>
            <person name="Powell A.J."/>
            <person name="Barry K."/>
            <person name="Miller A.N."/>
            <person name="Grigoriev I.V."/>
            <person name="Debuchy R."/>
            <person name="Gladieux P."/>
            <person name="Thoren M.H."/>
            <person name="Johannesson H."/>
        </authorList>
    </citation>
    <scope>NUCLEOTIDE SEQUENCE</scope>
    <source>
        <strain evidence="2">CBS 118394</strain>
    </source>
</reference>
<dbReference type="Proteomes" id="UP001283341">
    <property type="component" value="Unassembled WGS sequence"/>
</dbReference>
<feature type="compositionally biased region" description="Basic and acidic residues" evidence="1">
    <location>
        <begin position="90"/>
        <end position="105"/>
    </location>
</feature>
<accession>A0AAE0M1D7</accession>
<feature type="compositionally biased region" description="Basic and acidic residues" evidence="1">
    <location>
        <begin position="1"/>
        <end position="23"/>
    </location>
</feature>
<gene>
    <name evidence="2" type="ORF">B0H66DRAFT_628542</name>
</gene>
<evidence type="ECO:0000313" key="2">
    <source>
        <dbReference type="EMBL" id="KAK3315440.1"/>
    </source>
</evidence>
<keyword evidence="3" id="KW-1185">Reference proteome</keyword>
<organism evidence="2 3">
    <name type="scientific">Apodospora peruviana</name>
    <dbReference type="NCBI Taxonomy" id="516989"/>
    <lineage>
        <taxon>Eukaryota</taxon>
        <taxon>Fungi</taxon>
        <taxon>Dikarya</taxon>
        <taxon>Ascomycota</taxon>
        <taxon>Pezizomycotina</taxon>
        <taxon>Sordariomycetes</taxon>
        <taxon>Sordariomycetidae</taxon>
        <taxon>Sordariales</taxon>
        <taxon>Lasiosphaeriaceae</taxon>
        <taxon>Apodospora</taxon>
    </lineage>
</organism>
<feature type="compositionally biased region" description="Polar residues" evidence="1">
    <location>
        <begin position="75"/>
        <end position="87"/>
    </location>
</feature>
<name>A0AAE0M1D7_9PEZI</name>